<evidence type="ECO:0000313" key="2">
    <source>
        <dbReference type="EMBL" id="MTE26298.1"/>
    </source>
</evidence>
<feature type="transmembrane region" description="Helical" evidence="1">
    <location>
        <begin position="120"/>
        <end position="146"/>
    </location>
</feature>
<keyword evidence="3" id="KW-1185">Reference proteome</keyword>
<evidence type="ECO:0000313" key="3">
    <source>
        <dbReference type="Proteomes" id="UP000447545"/>
    </source>
</evidence>
<dbReference type="EMBL" id="WJYA01000004">
    <property type="protein sequence ID" value="MTE26298.1"/>
    <property type="molecule type" value="Genomic_DNA"/>
</dbReference>
<evidence type="ECO:0000256" key="1">
    <source>
        <dbReference type="SAM" id="Phobius"/>
    </source>
</evidence>
<dbReference type="Pfam" id="PF04298">
    <property type="entry name" value="Zn_peptidase_2"/>
    <property type="match status" value="1"/>
</dbReference>
<protein>
    <recommendedName>
        <fullName evidence="4">Zinc metallopeptidase</fullName>
    </recommendedName>
</protein>
<reference evidence="2 3" key="1">
    <citation type="submission" date="2019-11" db="EMBL/GenBank/DDBJ databases">
        <title>Winogradskyella ouciana sp. nov., isolated from the hadal seawater of the Mariana Trench.</title>
        <authorList>
            <person name="Liu R."/>
        </authorList>
    </citation>
    <scope>NUCLEOTIDE SEQUENCE [LARGE SCALE GENOMIC DNA]</scope>
    <source>
        <strain evidence="2 3">ZXX205</strain>
    </source>
</reference>
<evidence type="ECO:0008006" key="4">
    <source>
        <dbReference type="Google" id="ProtNLM"/>
    </source>
</evidence>
<accession>A0A7K1GD14</accession>
<proteinExistence type="predicted"/>
<sequence length="235" mass="25170">MGGIGIGYWILIGGITLVSWLVSNQLKRKFAKYSKVQLRNGMSGREIAEKMLADNGIYDVEVISTAGQLTDHYNPKNKTVNLSEPVYNQRNAAAAAVAAHEVGHAVQHAQAYSALGMRSALVPIVSVTSGMSQWLVIGGLVLGAAAGVGLGYWVAVAGLVFMAFATLFSFITLPVEYDASNRALAWLKAKNMVTPEEYKGSEDALKWAARTYLVAAIGALASLLYWALQVFGGRD</sequence>
<name>A0A7K1GD14_9FLAO</name>
<dbReference type="AlphaFoldDB" id="A0A7K1GD14"/>
<comment type="caution">
    <text evidence="2">The sequence shown here is derived from an EMBL/GenBank/DDBJ whole genome shotgun (WGS) entry which is preliminary data.</text>
</comment>
<dbReference type="PANTHER" id="PTHR36434">
    <property type="entry name" value="MEMBRANE PROTEASE YUGP-RELATED"/>
    <property type="match status" value="1"/>
</dbReference>
<keyword evidence="1" id="KW-0812">Transmembrane</keyword>
<keyword evidence="1" id="KW-1133">Transmembrane helix</keyword>
<dbReference type="InterPro" id="IPR007395">
    <property type="entry name" value="Zn_peptidase_2"/>
</dbReference>
<organism evidence="2 3">
    <name type="scientific">Winogradskyella ouciana</name>
    <dbReference type="NCBI Taxonomy" id="2608631"/>
    <lineage>
        <taxon>Bacteria</taxon>
        <taxon>Pseudomonadati</taxon>
        <taxon>Bacteroidota</taxon>
        <taxon>Flavobacteriia</taxon>
        <taxon>Flavobacteriales</taxon>
        <taxon>Flavobacteriaceae</taxon>
        <taxon>Winogradskyella</taxon>
    </lineage>
</organism>
<feature type="transmembrane region" description="Helical" evidence="1">
    <location>
        <begin position="207"/>
        <end position="228"/>
    </location>
</feature>
<feature type="transmembrane region" description="Helical" evidence="1">
    <location>
        <begin position="6"/>
        <end position="23"/>
    </location>
</feature>
<gene>
    <name evidence="2" type="ORF">F1003_05060</name>
</gene>
<feature type="transmembrane region" description="Helical" evidence="1">
    <location>
        <begin position="152"/>
        <end position="173"/>
    </location>
</feature>
<dbReference type="PANTHER" id="PTHR36434:SF1">
    <property type="entry name" value="MEMBRANE PROTEASE YUGP-RELATED"/>
    <property type="match status" value="1"/>
</dbReference>
<dbReference type="Proteomes" id="UP000447545">
    <property type="component" value="Unassembled WGS sequence"/>
</dbReference>
<dbReference type="RefSeq" id="WP_155088132.1">
    <property type="nucleotide sequence ID" value="NZ_OZ260095.1"/>
</dbReference>
<keyword evidence="1" id="KW-0472">Membrane</keyword>